<dbReference type="InterPro" id="IPR004184">
    <property type="entry name" value="PFL_dom"/>
</dbReference>
<dbReference type="SUPFAM" id="SSF51998">
    <property type="entry name" value="PFL-like glycyl radical enzymes"/>
    <property type="match status" value="1"/>
</dbReference>
<dbReference type="NCBIfam" id="TIGR01774">
    <property type="entry name" value="PFL2-3"/>
    <property type="match status" value="1"/>
</dbReference>
<organism evidence="6">
    <name type="scientific">Christensenella massiliensis</name>
    <dbReference type="NCBI Taxonomy" id="1805714"/>
    <lineage>
        <taxon>Bacteria</taxon>
        <taxon>Bacillati</taxon>
        <taxon>Bacillota</taxon>
        <taxon>Clostridia</taxon>
        <taxon>Christensenellales</taxon>
        <taxon>Christensenellaceae</taxon>
        <taxon>Christensenella</taxon>
    </lineage>
</organism>
<dbReference type="RefSeq" id="WP_079547437.1">
    <property type="nucleotide sequence ID" value="NZ_CP117826.1"/>
</dbReference>
<dbReference type="InterPro" id="IPR010098">
    <property type="entry name" value="PFL2/GDeHydtase_fam"/>
</dbReference>
<feature type="domain" description="PFL" evidence="5">
    <location>
        <begin position="27"/>
        <end position="699"/>
    </location>
</feature>
<sequence length="827" mass="92066">MKYVDEVTKRYKDTNASILGKTVYRSKRIEDLRNLLLASAPTICSQRAVAVTKAYQEFEGENIYILRAKALKKVLEEMSIFILDGELLVGNQASTPRSAPVFPEFSINWIIDELDGKPMRPDQRQGDRFIISEEHEKNIRELAPFWKGKTHAEHCEKLLTDDIRNTGAIGAVDSYWLMNGADGHLTVDLKRVAYEGLISFKKQALSKIDSLDLSVPDDMTQLPFLQSCVILCDAITAFAHRYATLAKEMGEKENDPQRKAELYKISEICNRVPEYPARTFHEALQAYWFINLVIQIENNGHSYSLGRMDTNLYPFYKNDLESGELESADDAVELLSCLFLKLFQLNKIFTFDNQKSFSGYQLFQNITIGGQDKNGHDATNELSYLVLETQAAIRLHTPSVSARYHDRVSNKFIHACLDCIRLGGGQPAFYSDEIYIPALVNRGMSVEDATEYSVVGCVEAVCEGKCGHRPNGSGLINLGKIVEVALNNGVDPRTGICPHAGNGDLTTFKTFDEVFEAIKQFSAWYIREQVIWDNIIDKCTEQYIGDPLVSMLIEDCIGRGRGLKEGGMYYDYAGPEFIGTANVGNCLAAIKKVVFEDKTLTAAQVMHALHTNFKDMETSPTGAEIQQILVSAPKFGNDDDYVDELTVEYFRFICEEIVKYKTTRYGRGPIGAMWQPSTSTISANVPFGAMVGATPDGRVAGEPLADTTAPMHGTDTHGPTASLKSVSKLPTVLVSGGALLNLKLSPASVDTQAGRQKFISLVRTFLGDLKGMHIQFNIVNADILKEAQKEPQKYKDLMVRVAGYSALFAPLDRDLQNDIIARTEHVL</sequence>
<dbReference type="InterPro" id="IPR051215">
    <property type="entry name" value="GRE"/>
</dbReference>
<evidence type="ECO:0000259" key="4">
    <source>
        <dbReference type="PROSITE" id="PS51149"/>
    </source>
</evidence>
<dbReference type="PROSITE" id="PS51149">
    <property type="entry name" value="GLY_RADICAL_2"/>
    <property type="match status" value="1"/>
</dbReference>
<dbReference type="Pfam" id="PF02901">
    <property type="entry name" value="PFL-like"/>
    <property type="match status" value="1"/>
</dbReference>
<evidence type="ECO:0000313" key="6">
    <source>
        <dbReference type="EMBL" id="XCC62772.1"/>
    </source>
</evidence>
<keyword evidence="1 3" id="KW-0556">Organic radical</keyword>
<proteinExistence type="predicted"/>
<feature type="modified residue" description="Glycine radical" evidence="3">
    <location>
        <position position="803"/>
    </location>
</feature>
<dbReference type="PANTHER" id="PTHR43641">
    <property type="entry name" value="FORMATE ACETYLTRANSFERASE 3-RELATED"/>
    <property type="match status" value="1"/>
</dbReference>
<gene>
    <name evidence="6" type="ORF">PUP29_02280</name>
</gene>
<dbReference type="PANTHER" id="PTHR43641:SF2">
    <property type="entry name" value="DEHYDRATASE YBIW-RELATED"/>
    <property type="match status" value="1"/>
</dbReference>
<dbReference type="PROSITE" id="PS51554">
    <property type="entry name" value="PFL"/>
    <property type="match status" value="1"/>
</dbReference>
<evidence type="ECO:0000256" key="3">
    <source>
        <dbReference type="PROSITE-ProRule" id="PRU00493"/>
    </source>
</evidence>
<feature type="domain" description="Glycine radical" evidence="4">
    <location>
        <begin position="706"/>
        <end position="827"/>
    </location>
</feature>
<evidence type="ECO:0000256" key="2">
    <source>
        <dbReference type="ARBA" id="ARBA00023239"/>
    </source>
</evidence>
<reference evidence="6" key="1">
    <citation type="submission" date="2023-02" db="EMBL/GenBank/DDBJ databases">
        <title>Gut commensal Christensenella minuta modulates host metabolism via a new class of secondary bile acids.</title>
        <authorList>
            <person name="Liu C."/>
        </authorList>
    </citation>
    <scope>NUCLEOTIDE SEQUENCE</scope>
    <source>
        <strain evidence="6">CA70</strain>
    </source>
</reference>
<dbReference type="AlphaFoldDB" id="A0AAU8AAM2"/>
<dbReference type="GO" id="GO:0005829">
    <property type="term" value="C:cytosol"/>
    <property type="evidence" value="ECO:0007669"/>
    <property type="project" value="TreeGrafter"/>
</dbReference>
<evidence type="ECO:0000256" key="1">
    <source>
        <dbReference type="ARBA" id="ARBA00022818"/>
    </source>
</evidence>
<dbReference type="Gene3D" id="3.20.70.20">
    <property type="match status" value="1"/>
</dbReference>
<protein>
    <submittedName>
        <fullName evidence="6">Glycyl radical protein</fullName>
    </submittedName>
</protein>
<keyword evidence="2" id="KW-0456">Lyase</keyword>
<evidence type="ECO:0000259" key="5">
    <source>
        <dbReference type="PROSITE" id="PS51554"/>
    </source>
</evidence>
<accession>A0AAU8AAM2</accession>
<dbReference type="CDD" id="cd01677">
    <property type="entry name" value="PFL2_DhaB_BssA"/>
    <property type="match status" value="1"/>
</dbReference>
<dbReference type="GO" id="GO:0016829">
    <property type="term" value="F:lyase activity"/>
    <property type="evidence" value="ECO:0007669"/>
    <property type="project" value="UniProtKB-KW"/>
</dbReference>
<dbReference type="Pfam" id="PF01228">
    <property type="entry name" value="Gly_radical"/>
    <property type="match status" value="1"/>
</dbReference>
<dbReference type="EMBL" id="CP117826">
    <property type="protein sequence ID" value="XCC62772.1"/>
    <property type="molecule type" value="Genomic_DNA"/>
</dbReference>
<dbReference type="InterPro" id="IPR001150">
    <property type="entry name" value="Gly_radical"/>
</dbReference>
<name>A0AAU8AAM2_9FIRM</name>